<feature type="transmembrane region" description="Helical" evidence="9">
    <location>
        <begin position="456"/>
        <end position="474"/>
    </location>
</feature>
<evidence type="ECO:0000256" key="7">
    <source>
        <dbReference type="ARBA" id="ARBA00031174"/>
    </source>
</evidence>
<feature type="region of interest" description="Disordered" evidence="8">
    <location>
        <begin position="1"/>
        <end position="24"/>
    </location>
</feature>
<dbReference type="EMBL" id="JAAVUN010000001">
    <property type="protein sequence ID" value="NKE08357.1"/>
    <property type="molecule type" value="Genomic_DNA"/>
</dbReference>
<evidence type="ECO:0000313" key="10">
    <source>
        <dbReference type="EMBL" id="NKE08357.1"/>
    </source>
</evidence>
<comment type="caution">
    <text evidence="10">The sequence shown here is derived from an EMBL/GenBank/DDBJ whole genome shotgun (WGS) entry which is preliminary data.</text>
</comment>
<dbReference type="GO" id="GO:1905039">
    <property type="term" value="P:carboxylic acid transmembrane transport"/>
    <property type="evidence" value="ECO:0007669"/>
    <property type="project" value="UniProtKB-ARBA"/>
</dbReference>
<evidence type="ECO:0000256" key="4">
    <source>
        <dbReference type="ARBA" id="ARBA00022692"/>
    </source>
</evidence>
<reference evidence="10 11" key="1">
    <citation type="submission" date="2020-02" db="EMBL/GenBank/DDBJ databases">
        <authorList>
            <person name="Sun Q."/>
        </authorList>
    </citation>
    <scope>NUCLEOTIDE SEQUENCE [LARGE SCALE GENOMIC DNA]</scope>
    <source>
        <strain evidence="10 11">YIM 13062</strain>
    </source>
</reference>
<proteinExistence type="inferred from homology"/>
<evidence type="ECO:0000256" key="6">
    <source>
        <dbReference type="ARBA" id="ARBA00023136"/>
    </source>
</evidence>
<feature type="transmembrane region" description="Helical" evidence="9">
    <location>
        <begin position="107"/>
        <end position="125"/>
    </location>
</feature>
<dbReference type="InterPro" id="IPR001898">
    <property type="entry name" value="SLC13A/DASS"/>
</dbReference>
<evidence type="ECO:0000256" key="9">
    <source>
        <dbReference type="SAM" id="Phobius"/>
    </source>
</evidence>
<keyword evidence="11" id="KW-1185">Reference proteome</keyword>
<comment type="similarity">
    <text evidence="2">Belongs to the SLC13A/DASS transporter (TC 2.A.47) family. NADC subfamily.</text>
</comment>
<feature type="transmembrane region" description="Helical" evidence="9">
    <location>
        <begin position="72"/>
        <end position="95"/>
    </location>
</feature>
<dbReference type="Proteomes" id="UP000521379">
    <property type="component" value="Unassembled WGS sequence"/>
</dbReference>
<dbReference type="PANTHER" id="PTHR10283:SF82">
    <property type="entry name" value="SOLUTE CARRIER FAMILY 13 MEMBER 2"/>
    <property type="match status" value="1"/>
</dbReference>
<feature type="transmembrane region" description="Helical" evidence="9">
    <location>
        <begin position="323"/>
        <end position="348"/>
    </location>
</feature>
<dbReference type="RefSeq" id="WP_119932548.1">
    <property type="nucleotide sequence ID" value="NZ_JAAVUN010000001.1"/>
</dbReference>
<evidence type="ECO:0000256" key="2">
    <source>
        <dbReference type="ARBA" id="ARBA00006772"/>
    </source>
</evidence>
<dbReference type="CDD" id="cd01115">
    <property type="entry name" value="SLC13_permease"/>
    <property type="match status" value="1"/>
</dbReference>
<dbReference type="Pfam" id="PF00939">
    <property type="entry name" value="Na_sulph_symp"/>
    <property type="match status" value="1"/>
</dbReference>
<evidence type="ECO:0000256" key="5">
    <source>
        <dbReference type="ARBA" id="ARBA00022989"/>
    </source>
</evidence>
<dbReference type="NCBIfam" id="TIGR00785">
    <property type="entry name" value="dass"/>
    <property type="match status" value="1"/>
</dbReference>
<dbReference type="PANTHER" id="PTHR10283">
    <property type="entry name" value="SOLUTE CARRIER FAMILY 13 MEMBER"/>
    <property type="match status" value="1"/>
</dbReference>
<feature type="transmembrane region" description="Helical" evidence="9">
    <location>
        <begin position="430"/>
        <end position="449"/>
    </location>
</feature>
<comment type="subcellular location">
    <subcellularLocation>
        <location evidence="1">Membrane</location>
        <topology evidence="1">Multi-pass membrane protein</topology>
    </subcellularLocation>
</comment>
<evidence type="ECO:0000256" key="3">
    <source>
        <dbReference type="ARBA" id="ARBA00020150"/>
    </source>
</evidence>
<organism evidence="10 11">
    <name type="scientific">Kocuria subflava</name>
    <dbReference type="NCBI Taxonomy" id="1736139"/>
    <lineage>
        <taxon>Bacteria</taxon>
        <taxon>Bacillati</taxon>
        <taxon>Actinomycetota</taxon>
        <taxon>Actinomycetes</taxon>
        <taxon>Micrococcales</taxon>
        <taxon>Micrococcaceae</taxon>
        <taxon>Kocuria</taxon>
    </lineage>
</organism>
<dbReference type="AlphaFoldDB" id="A0A846TSW3"/>
<protein>
    <recommendedName>
        <fullName evidence="3">Sodium-dependent dicarboxylate transporter SdcS</fullName>
    </recommendedName>
    <alternativeName>
        <fullName evidence="7">Na(+)/dicarboxylate symporter</fullName>
    </alternativeName>
</protein>
<feature type="transmembrane region" description="Helical" evidence="9">
    <location>
        <begin position="267"/>
        <end position="289"/>
    </location>
</feature>
<feature type="transmembrane region" description="Helical" evidence="9">
    <location>
        <begin position="397"/>
        <end position="418"/>
    </location>
</feature>
<accession>A0A846TSW3</accession>
<feature type="compositionally biased region" description="Low complexity" evidence="8">
    <location>
        <begin position="1"/>
        <end position="12"/>
    </location>
</feature>
<feature type="transmembrane region" description="Helical" evidence="9">
    <location>
        <begin position="360"/>
        <end position="376"/>
    </location>
</feature>
<feature type="transmembrane region" description="Helical" evidence="9">
    <location>
        <begin position="480"/>
        <end position="507"/>
    </location>
</feature>
<feature type="transmembrane region" description="Helical" evidence="9">
    <location>
        <begin position="34"/>
        <end position="51"/>
    </location>
</feature>
<evidence type="ECO:0000256" key="1">
    <source>
        <dbReference type="ARBA" id="ARBA00004141"/>
    </source>
</evidence>
<feature type="transmembrane region" description="Helical" evidence="9">
    <location>
        <begin position="224"/>
        <end position="247"/>
    </location>
</feature>
<evidence type="ECO:0000313" key="11">
    <source>
        <dbReference type="Proteomes" id="UP000521379"/>
    </source>
</evidence>
<keyword evidence="6 9" id="KW-0472">Membrane</keyword>
<keyword evidence="5 9" id="KW-1133">Transmembrane helix</keyword>
<feature type="transmembrane region" description="Helical" evidence="9">
    <location>
        <begin position="519"/>
        <end position="541"/>
    </location>
</feature>
<keyword evidence="4 9" id="KW-0812">Transmembrane</keyword>
<name>A0A846TSW3_9MICC</name>
<dbReference type="GO" id="GO:0005886">
    <property type="term" value="C:plasma membrane"/>
    <property type="evidence" value="ECO:0007669"/>
    <property type="project" value="TreeGrafter"/>
</dbReference>
<feature type="transmembrane region" description="Helical" evidence="9">
    <location>
        <begin position="169"/>
        <end position="185"/>
    </location>
</feature>
<gene>
    <name evidence="10" type="ORF">GTW58_00005</name>
</gene>
<sequence>MSSPSTDSSPPTAAHQVAVTDGKQQPANNNGKLWLFRILGVVAFFIVWFLLGTTDLSADARIVGAVGSLMAIWWMTEAMPLPVTSLMPIVLFPILTEITPAEATTPYANPIVFLFLGGFLIAIAMQKWNLHRRIALLTLRAVGTQPRQIILGLMIATAFLSMWVSNTATTLMMLPIGLSVLTLVVENSKKHGNAQDVDTDAITTELTATETLSEVIDDPEVRKFGVALVLSVAWAATIGGLGTLLGSPPNAIVAGYISEELGQTVGFAQWMMLGVPIVVVFIGISWLLITMVVFRFNLKEIPGGKQLIQKEIDDLGRMSQGEWVVLAVFVVAAFFWIAPGILTGIPAIGESEGWAFLNRFNDTVTAIAAGVILFLIPGDKRGNMTLKWKDAENGLPWGVLLLFGGGLSLAAAVAATGLDAWFGDQVGGLGALPLILLLAVVVTIVLLLTEITSNTATAAAFIPILGGVAIGLGIDPITLLIPAALAATCAFMLPVGTPPNAIVFASGHVKISEMVKGGVVLNVVGIVLITLFTVLLGPWAFDMVF</sequence>
<evidence type="ECO:0000256" key="8">
    <source>
        <dbReference type="SAM" id="MobiDB-lite"/>
    </source>
</evidence>
<dbReference type="GO" id="GO:0008514">
    <property type="term" value="F:organic anion transmembrane transporter activity"/>
    <property type="evidence" value="ECO:0007669"/>
    <property type="project" value="UniProtKB-ARBA"/>
</dbReference>